<dbReference type="OrthoDB" id="9818859at2"/>
<name>A0A2K8SEA2_9MOLU</name>
<reference evidence="2 3" key="1">
    <citation type="submission" date="2017-12" db="EMBL/GenBank/DDBJ databases">
        <title>Complete genome sequence of Spiroplasma floricola 23-6 (ATCC 29989).</title>
        <authorList>
            <person name="Tsai Y.-M."/>
            <person name="Wu P.-S."/>
            <person name="Lo W.-S."/>
            <person name="Kuo C.-H."/>
        </authorList>
    </citation>
    <scope>NUCLEOTIDE SEQUENCE [LARGE SCALE GENOMIC DNA]</scope>
    <source>
        <strain evidence="2 3">23-6</strain>
    </source>
</reference>
<dbReference type="KEGG" id="sfz:SFLOR_v1c05160"/>
<feature type="transmembrane region" description="Helical" evidence="1">
    <location>
        <begin position="104"/>
        <end position="129"/>
    </location>
</feature>
<proteinExistence type="predicted"/>
<accession>A0A2K8SEA2</accession>
<feature type="transmembrane region" description="Helical" evidence="1">
    <location>
        <begin position="60"/>
        <end position="83"/>
    </location>
</feature>
<evidence type="ECO:0000256" key="1">
    <source>
        <dbReference type="SAM" id="Phobius"/>
    </source>
</evidence>
<feature type="transmembrane region" description="Helical" evidence="1">
    <location>
        <begin position="149"/>
        <end position="170"/>
    </location>
</feature>
<protein>
    <submittedName>
        <fullName evidence="2">ABC transporter permease</fullName>
    </submittedName>
</protein>
<keyword evidence="1" id="KW-0472">Membrane</keyword>
<dbReference type="AlphaFoldDB" id="A0A2K8SEA2"/>
<sequence>MKNNKSINLFKTVLLNQIKNRKLIILTLVSFFLLILIDSISIYLVLAFNDYSQLILINKLIIATSSVLIALLVLIHCSHLFILQKNEGLWKIDLNFGYSEKSIFLSRILLSYFLILVLIISKLLINLIIYLSINKYDSLWAYQFFITPFGWYSIFAFFIPIVVLVFSVLIKSSISMVASTSFTIFILLLPLLTIFFSVLTSTTDFNKNQAFSDALKNQIFYNIKKQIDRDDLSTTIYNENYTKRYIESNGQIEAFIMSGYDEKQINSDKEYWKFINAVESQIDANQRDLLSWNQIQEWSNKTVLIKETPGKIFDKINFNFDSKYGNILNAYKQFILNWNIWRNINEENPKSGILLNPINKYKIEAKTTATKFMFRKSFESMLFNVYEVMQVALETNSRNGIAIANPIVTLQQKQKSYLISNLLNPISHFNLMFNSINYQKNNTFLDYYNYHSIFYAKTYNSKVVGKKGELYLVNKIKPLLDVLFIYLFYFAIGSLIIVLMYKKWKRSLKK</sequence>
<keyword evidence="1" id="KW-0812">Transmembrane</keyword>
<feature type="transmembrane region" description="Helical" evidence="1">
    <location>
        <begin position="182"/>
        <end position="199"/>
    </location>
</feature>
<feature type="transmembrane region" description="Helical" evidence="1">
    <location>
        <begin position="23"/>
        <end position="48"/>
    </location>
</feature>
<feature type="transmembrane region" description="Helical" evidence="1">
    <location>
        <begin position="483"/>
        <end position="501"/>
    </location>
</feature>
<evidence type="ECO:0000313" key="2">
    <source>
        <dbReference type="EMBL" id="AUB31568.1"/>
    </source>
</evidence>
<keyword evidence="1" id="KW-1133">Transmembrane helix</keyword>
<dbReference type="Proteomes" id="UP000231823">
    <property type="component" value="Chromosome"/>
</dbReference>
<gene>
    <name evidence="2" type="ORF">SFLOR_v1c05160</name>
</gene>
<dbReference type="RefSeq" id="WP_100916553.1">
    <property type="nucleotide sequence ID" value="NZ_CP025057.1"/>
</dbReference>
<evidence type="ECO:0000313" key="3">
    <source>
        <dbReference type="Proteomes" id="UP000231823"/>
    </source>
</evidence>
<keyword evidence="3" id="KW-1185">Reference proteome</keyword>
<organism evidence="2 3">
    <name type="scientific">Spiroplasma floricola 23-6</name>
    <dbReference type="NCBI Taxonomy" id="1336749"/>
    <lineage>
        <taxon>Bacteria</taxon>
        <taxon>Bacillati</taxon>
        <taxon>Mycoplasmatota</taxon>
        <taxon>Mollicutes</taxon>
        <taxon>Entomoplasmatales</taxon>
        <taxon>Spiroplasmataceae</taxon>
        <taxon>Spiroplasma</taxon>
    </lineage>
</organism>
<dbReference type="EMBL" id="CP025057">
    <property type="protein sequence ID" value="AUB31568.1"/>
    <property type="molecule type" value="Genomic_DNA"/>
</dbReference>